<dbReference type="Pfam" id="PF00440">
    <property type="entry name" value="TetR_N"/>
    <property type="match status" value="1"/>
</dbReference>
<organism evidence="6 7">
    <name type="scientific">Achromobacter kerstersii</name>
    <dbReference type="NCBI Taxonomy" id="1353890"/>
    <lineage>
        <taxon>Bacteria</taxon>
        <taxon>Pseudomonadati</taxon>
        <taxon>Pseudomonadota</taxon>
        <taxon>Betaproteobacteria</taxon>
        <taxon>Burkholderiales</taxon>
        <taxon>Alcaligenaceae</taxon>
        <taxon>Achromobacter</taxon>
    </lineage>
</organism>
<feature type="DNA-binding region" description="H-T-H motif" evidence="4">
    <location>
        <begin position="33"/>
        <end position="52"/>
    </location>
</feature>
<evidence type="ECO:0000313" key="6">
    <source>
        <dbReference type="EMBL" id="CAB3666692.1"/>
    </source>
</evidence>
<evidence type="ECO:0000256" key="4">
    <source>
        <dbReference type="PROSITE-ProRule" id="PRU00335"/>
    </source>
</evidence>
<gene>
    <name evidence="6" type="ORF">LMG3441_00848</name>
</gene>
<dbReference type="AlphaFoldDB" id="A0A6S6Z9C8"/>
<evidence type="ECO:0000259" key="5">
    <source>
        <dbReference type="PROSITE" id="PS50977"/>
    </source>
</evidence>
<sequence length="192" mass="20898">MNTTTPDTASDVQTRLLRATETLIYQGGIHATGMDAIVKASGVARKSVYKHYPTKDALVAAALQARDERWMQWFIAATTQAETPQARLLSVFDALQEWFASDGFHGCAFLNAAGEIGDAEHPIRKVSRLHKERLLSHVLSLVQAAGLPEPEETARQWLVLIDGAIAVALVTGDLSITRSAQRAAEALLPRAR</sequence>
<name>A0A6S6Z9C8_9BURK</name>
<dbReference type="PANTHER" id="PTHR47506">
    <property type="entry name" value="TRANSCRIPTIONAL REGULATORY PROTEIN"/>
    <property type="match status" value="1"/>
</dbReference>
<dbReference type="RefSeq" id="WP_175168916.1">
    <property type="nucleotide sequence ID" value="NZ_CADIJQ010000001.1"/>
</dbReference>
<evidence type="ECO:0000256" key="1">
    <source>
        <dbReference type="ARBA" id="ARBA00023015"/>
    </source>
</evidence>
<keyword evidence="7" id="KW-1185">Reference proteome</keyword>
<dbReference type="SUPFAM" id="SSF46689">
    <property type="entry name" value="Homeodomain-like"/>
    <property type="match status" value="1"/>
</dbReference>
<evidence type="ECO:0000313" key="7">
    <source>
        <dbReference type="Proteomes" id="UP000494269"/>
    </source>
</evidence>
<reference evidence="6 7" key="1">
    <citation type="submission" date="2020-04" db="EMBL/GenBank/DDBJ databases">
        <authorList>
            <person name="De Canck E."/>
        </authorList>
    </citation>
    <scope>NUCLEOTIDE SEQUENCE [LARGE SCALE GENOMIC DNA]</scope>
    <source>
        <strain evidence="6 7">LMG 3441</strain>
    </source>
</reference>
<evidence type="ECO:0000256" key="3">
    <source>
        <dbReference type="ARBA" id="ARBA00023163"/>
    </source>
</evidence>
<protein>
    <recommendedName>
        <fullName evidence="5">HTH tetR-type domain-containing protein</fullName>
    </recommendedName>
</protein>
<keyword evidence="2 4" id="KW-0238">DNA-binding</keyword>
<keyword evidence="1" id="KW-0805">Transcription regulation</keyword>
<dbReference type="InterPro" id="IPR036271">
    <property type="entry name" value="Tet_transcr_reg_TetR-rel_C_sf"/>
</dbReference>
<dbReference type="PANTHER" id="PTHR47506:SF1">
    <property type="entry name" value="HTH-TYPE TRANSCRIPTIONAL REGULATOR YJDC"/>
    <property type="match status" value="1"/>
</dbReference>
<dbReference type="PROSITE" id="PS50977">
    <property type="entry name" value="HTH_TETR_2"/>
    <property type="match status" value="1"/>
</dbReference>
<feature type="domain" description="HTH tetR-type" evidence="5">
    <location>
        <begin position="10"/>
        <end position="70"/>
    </location>
</feature>
<evidence type="ECO:0000256" key="2">
    <source>
        <dbReference type="ARBA" id="ARBA00023125"/>
    </source>
</evidence>
<dbReference type="Proteomes" id="UP000494269">
    <property type="component" value="Unassembled WGS sequence"/>
</dbReference>
<dbReference type="InterPro" id="IPR001647">
    <property type="entry name" value="HTH_TetR"/>
</dbReference>
<dbReference type="PRINTS" id="PR00455">
    <property type="entry name" value="HTHTETR"/>
</dbReference>
<dbReference type="Gene3D" id="1.10.357.10">
    <property type="entry name" value="Tetracycline Repressor, domain 2"/>
    <property type="match status" value="1"/>
</dbReference>
<dbReference type="EMBL" id="CADIJQ010000001">
    <property type="protein sequence ID" value="CAB3666692.1"/>
    <property type="molecule type" value="Genomic_DNA"/>
</dbReference>
<dbReference type="InterPro" id="IPR009057">
    <property type="entry name" value="Homeodomain-like_sf"/>
</dbReference>
<dbReference type="GO" id="GO:0003677">
    <property type="term" value="F:DNA binding"/>
    <property type="evidence" value="ECO:0007669"/>
    <property type="project" value="UniProtKB-UniRule"/>
</dbReference>
<dbReference type="SUPFAM" id="SSF48498">
    <property type="entry name" value="Tetracyclin repressor-like, C-terminal domain"/>
    <property type="match status" value="1"/>
</dbReference>
<proteinExistence type="predicted"/>
<keyword evidence="3" id="KW-0804">Transcription</keyword>
<accession>A0A6S6Z9C8</accession>